<dbReference type="RefSeq" id="WP_255037857.1">
    <property type="nucleotide sequence ID" value="NZ_RJUF01000063.1"/>
</dbReference>
<keyword evidence="3" id="KW-1185">Reference proteome</keyword>
<comment type="caution">
    <text evidence="2">The sequence shown here is derived from an EMBL/GenBank/DDBJ whole genome shotgun (WGS) entry which is preliminary data.</text>
</comment>
<dbReference type="EMBL" id="RJUF01000063">
    <property type="protein sequence ID" value="MCP9764101.1"/>
    <property type="molecule type" value="Genomic_DNA"/>
</dbReference>
<protein>
    <submittedName>
        <fullName evidence="2">ROK family transcriptional regulator</fullName>
    </submittedName>
</protein>
<gene>
    <name evidence="2" type="ORF">EGI31_14200</name>
</gene>
<dbReference type="PANTHER" id="PTHR18964">
    <property type="entry name" value="ROK (REPRESSOR, ORF, KINASE) FAMILY"/>
    <property type="match status" value="1"/>
</dbReference>
<accession>A0AAE3H4Y1</accession>
<dbReference type="SUPFAM" id="SSF53067">
    <property type="entry name" value="Actin-like ATPase domain"/>
    <property type="match status" value="2"/>
</dbReference>
<proteinExistence type="inferred from homology"/>
<reference evidence="2 3" key="1">
    <citation type="submission" date="2018-11" db="EMBL/GenBank/DDBJ databases">
        <title>Novel bacteria species description.</title>
        <authorList>
            <person name="Han J.-H."/>
        </authorList>
    </citation>
    <scope>NUCLEOTIDE SEQUENCE [LARGE SCALE GENOMIC DNA]</scope>
    <source>
        <strain evidence="2 3">KCTC23259</strain>
    </source>
</reference>
<dbReference type="InterPro" id="IPR000600">
    <property type="entry name" value="ROK"/>
</dbReference>
<evidence type="ECO:0000313" key="2">
    <source>
        <dbReference type="EMBL" id="MCP9764101.1"/>
    </source>
</evidence>
<dbReference type="InterPro" id="IPR036390">
    <property type="entry name" value="WH_DNA-bd_sf"/>
</dbReference>
<dbReference type="Pfam" id="PF00480">
    <property type="entry name" value="ROK"/>
    <property type="match status" value="1"/>
</dbReference>
<dbReference type="InterPro" id="IPR049874">
    <property type="entry name" value="ROK_cs"/>
</dbReference>
<dbReference type="Gene3D" id="3.30.420.40">
    <property type="match status" value="2"/>
</dbReference>
<dbReference type="AlphaFoldDB" id="A0AAE3H4Y1"/>
<dbReference type="PROSITE" id="PS01125">
    <property type="entry name" value="ROK"/>
    <property type="match status" value="1"/>
</dbReference>
<dbReference type="Proteomes" id="UP001204144">
    <property type="component" value="Unassembled WGS sequence"/>
</dbReference>
<comment type="similarity">
    <text evidence="1">Belongs to the ROK (NagC/XylR) family.</text>
</comment>
<dbReference type="Pfam" id="PF13412">
    <property type="entry name" value="HTH_24"/>
    <property type="match status" value="1"/>
</dbReference>
<dbReference type="Gene3D" id="1.10.10.10">
    <property type="entry name" value="Winged helix-like DNA-binding domain superfamily/Winged helix DNA-binding domain"/>
    <property type="match status" value="1"/>
</dbReference>
<sequence>MDSGNLDYYHQSEISFKESAVELKKFKQKKSILNSLYLNGKMAISDLSESLFISIPTLTSHIEELLSENWLVGEELDNKKQGRRPTIYSLNPQWKHVIIIDITTHDTKIFVLNFNNEIIHQEQYNLKLTSKTSFLLELFELIENTINHLKSQDKEIISIGITIPGLVNKRTGINKTYKNLNFENKSLSLRVSENFKLPVFTLNDSKAAAYGEARFGVGKNLQHVLSINVDWGVGLGVVFNGQIFNGASGFAGELGHIQVNPDGELCSCGKVGCLDTVTSASSLLKSIKAGLKNGQISILSEFKDNLEQINLEMVIEAAKNGDAFAIDILYNIGIELGKGLSVAVHLFNPQIIVIDGVLSKAGKIIVNPVEHAINKYCLPDFKNELLIEVTNLGDFAKILGVNAFMANRLFKHD</sequence>
<organism evidence="2 3">
    <name type="scientific">Lacihabitans soyangensis</name>
    <dbReference type="NCBI Taxonomy" id="869394"/>
    <lineage>
        <taxon>Bacteria</taxon>
        <taxon>Pseudomonadati</taxon>
        <taxon>Bacteroidota</taxon>
        <taxon>Cytophagia</taxon>
        <taxon>Cytophagales</taxon>
        <taxon>Leadbetterellaceae</taxon>
        <taxon>Lacihabitans</taxon>
    </lineage>
</organism>
<evidence type="ECO:0000256" key="1">
    <source>
        <dbReference type="ARBA" id="ARBA00006479"/>
    </source>
</evidence>
<evidence type="ECO:0000313" key="3">
    <source>
        <dbReference type="Proteomes" id="UP001204144"/>
    </source>
</evidence>
<name>A0AAE3H4Y1_9BACT</name>
<dbReference type="InterPro" id="IPR043129">
    <property type="entry name" value="ATPase_NBD"/>
</dbReference>
<dbReference type="PANTHER" id="PTHR18964:SF149">
    <property type="entry name" value="BIFUNCTIONAL UDP-N-ACETYLGLUCOSAMINE 2-EPIMERASE_N-ACETYLMANNOSAMINE KINASE"/>
    <property type="match status" value="1"/>
</dbReference>
<dbReference type="SUPFAM" id="SSF46785">
    <property type="entry name" value="Winged helix' DNA-binding domain"/>
    <property type="match status" value="1"/>
</dbReference>
<dbReference type="InterPro" id="IPR036388">
    <property type="entry name" value="WH-like_DNA-bd_sf"/>
</dbReference>